<dbReference type="InterPro" id="IPR000281">
    <property type="entry name" value="HTH_RpiR"/>
</dbReference>
<evidence type="ECO:0000259" key="2">
    <source>
        <dbReference type="PROSITE" id="PS51464"/>
    </source>
</evidence>
<dbReference type="GO" id="GO:1901135">
    <property type="term" value="P:carbohydrate derivative metabolic process"/>
    <property type="evidence" value="ECO:0007669"/>
    <property type="project" value="InterPro"/>
</dbReference>
<dbReference type="InterPro" id="IPR047640">
    <property type="entry name" value="RpiR-like"/>
</dbReference>
<name>R3WK81_9ENTE</name>
<comment type="caution">
    <text evidence="3">The sequence shown here is derived from an EMBL/GenBank/DDBJ whole genome shotgun (WGS) entry which is preliminary data.</text>
</comment>
<dbReference type="GO" id="GO:0003700">
    <property type="term" value="F:DNA-binding transcription factor activity"/>
    <property type="evidence" value="ECO:0007669"/>
    <property type="project" value="InterPro"/>
</dbReference>
<protein>
    <recommendedName>
        <fullName evidence="5">HTH rpiR-type domain-containing protein</fullName>
    </recommendedName>
</protein>
<dbReference type="Gene3D" id="3.40.50.10490">
    <property type="entry name" value="Glucose-6-phosphate isomerase like protein, domain 1"/>
    <property type="match status" value="1"/>
</dbReference>
<gene>
    <name evidence="3" type="ORF">UC3_02657</name>
</gene>
<dbReference type="GO" id="GO:0097367">
    <property type="term" value="F:carbohydrate derivative binding"/>
    <property type="evidence" value="ECO:0007669"/>
    <property type="project" value="InterPro"/>
</dbReference>
<dbReference type="eggNOG" id="COG1737">
    <property type="taxonomic scope" value="Bacteria"/>
</dbReference>
<dbReference type="GO" id="GO:0003677">
    <property type="term" value="F:DNA binding"/>
    <property type="evidence" value="ECO:0007669"/>
    <property type="project" value="InterPro"/>
</dbReference>
<dbReference type="OrthoDB" id="3684496at2"/>
<dbReference type="InterPro" id="IPR001347">
    <property type="entry name" value="SIS_dom"/>
</dbReference>
<keyword evidence="4" id="KW-1185">Reference proteome</keyword>
<accession>R3WK81</accession>
<dbReference type="SUPFAM" id="SSF53697">
    <property type="entry name" value="SIS domain"/>
    <property type="match status" value="1"/>
</dbReference>
<dbReference type="HOGENOM" id="CLU_055769_4_1_9"/>
<evidence type="ECO:0000313" key="4">
    <source>
        <dbReference type="Proteomes" id="UP000013785"/>
    </source>
</evidence>
<dbReference type="InterPro" id="IPR009057">
    <property type="entry name" value="Homeodomain-like_sf"/>
</dbReference>
<dbReference type="Pfam" id="PF01380">
    <property type="entry name" value="SIS"/>
    <property type="match status" value="1"/>
</dbReference>
<dbReference type="AlphaFoldDB" id="R3WK81"/>
<dbReference type="InterPro" id="IPR036388">
    <property type="entry name" value="WH-like_DNA-bd_sf"/>
</dbReference>
<dbReference type="Gene3D" id="1.10.10.10">
    <property type="entry name" value="Winged helix-like DNA-binding domain superfamily/Winged helix DNA-binding domain"/>
    <property type="match status" value="1"/>
</dbReference>
<dbReference type="PANTHER" id="PTHR30514:SF21">
    <property type="entry name" value="RPIR-FAMILY TRANSCRIPTIONAL REGULATOR"/>
    <property type="match status" value="1"/>
</dbReference>
<evidence type="ECO:0000259" key="1">
    <source>
        <dbReference type="PROSITE" id="PS51071"/>
    </source>
</evidence>
<sequence length="237" mass="27305">MKKIYYFNRLLPNSNLRDDDEKIIENIIADIEEKKLIEIKKVAEQNFTSQSSISRLAKRAGFKNFKEFIFFLETEFSIKSSKQIDNLPFASSSHSWDTIDEFFSNAFATKKIYLFGEGFCQFLVDYTYRKLLLKKIYAIDLDGVEISLVSDETPHTLITFSQSGENKRGLIKMKECKSYGGKVIAITSTENSSYVKQSDLSFIVDRGSTGLDYENQNLNYFFGNSLNLIEYLIGIYT</sequence>
<evidence type="ECO:0000313" key="3">
    <source>
        <dbReference type="EMBL" id="EOL42305.1"/>
    </source>
</evidence>
<dbReference type="EMBL" id="AJAT01000017">
    <property type="protein sequence ID" value="EOL42305.1"/>
    <property type="molecule type" value="Genomic_DNA"/>
</dbReference>
<feature type="domain" description="HTH rpiR-type" evidence="1">
    <location>
        <begin position="3"/>
        <end position="79"/>
    </location>
</feature>
<feature type="domain" description="SIS" evidence="2">
    <location>
        <begin position="99"/>
        <end position="237"/>
    </location>
</feature>
<dbReference type="Pfam" id="PF01418">
    <property type="entry name" value="HTH_6"/>
    <property type="match status" value="1"/>
</dbReference>
<reference evidence="3 4" key="1">
    <citation type="submission" date="2013-02" db="EMBL/GenBank/DDBJ databases">
        <title>The Genome Sequence of Enterococcus phoeniculicola BAA-412.</title>
        <authorList>
            <consortium name="The Broad Institute Genome Sequencing Platform"/>
            <consortium name="The Broad Institute Genome Sequencing Center for Infectious Disease"/>
            <person name="Earl A.M."/>
            <person name="Gilmore M.S."/>
            <person name="Lebreton F."/>
            <person name="Walker B."/>
            <person name="Young S.K."/>
            <person name="Zeng Q."/>
            <person name="Gargeya S."/>
            <person name="Fitzgerald M."/>
            <person name="Haas B."/>
            <person name="Abouelleil A."/>
            <person name="Alvarado L."/>
            <person name="Arachchi H.M."/>
            <person name="Berlin A.M."/>
            <person name="Chapman S.B."/>
            <person name="Dewar J."/>
            <person name="Goldberg J."/>
            <person name="Griggs A."/>
            <person name="Gujja S."/>
            <person name="Hansen M."/>
            <person name="Howarth C."/>
            <person name="Imamovic A."/>
            <person name="Larimer J."/>
            <person name="McCowan C."/>
            <person name="Murphy C."/>
            <person name="Neiman D."/>
            <person name="Pearson M."/>
            <person name="Priest M."/>
            <person name="Roberts A."/>
            <person name="Saif S."/>
            <person name="Shea T."/>
            <person name="Sisk P."/>
            <person name="Sykes S."/>
            <person name="Wortman J."/>
            <person name="Nusbaum C."/>
            <person name="Birren B."/>
        </authorList>
    </citation>
    <scope>NUCLEOTIDE SEQUENCE [LARGE SCALE GENOMIC DNA]</scope>
    <source>
        <strain evidence="3 4">ATCC BAA-412</strain>
    </source>
</reference>
<organism evidence="3 4">
    <name type="scientific">Enterococcus phoeniculicola ATCC BAA-412</name>
    <dbReference type="NCBI Taxonomy" id="1158610"/>
    <lineage>
        <taxon>Bacteria</taxon>
        <taxon>Bacillati</taxon>
        <taxon>Bacillota</taxon>
        <taxon>Bacilli</taxon>
        <taxon>Lactobacillales</taxon>
        <taxon>Enterococcaceae</taxon>
        <taxon>Enterococcus</taxon>
    </lineage>
</organism>
<dbReference type="PATRIC" id="fig|1158610.3.peg.2639"/>
<dbReference type="SUPFAM" id="SSF46689">
    <property type="entry name" value="Homeodomain-like"/>
    <property type="match status" value="1"/>
</dbReference>
<dbReference type="Proteomes" id="UP000013785">
    <property type="component" value="Unassembled WGS sequence"/>
</dbReference>
<dbReference type="PROSITE" id="PS51464">
    <property type="entry name" value="SIS"/>
    <property type="match status" value="1"/>
</dbReference>
<evidence type="ECO:0008006" key="5">
    <source>
        <dbReference type="Google" id="ProtNLM"/>
    </source>
</evidence>
<dbReference type="InterPro" id="IPR046348">
    <property type="entry name" value="SIS_dom_sf"/>
</dbReference>
<dbReference type="PROSITE" id="PS51071">
    <property type="entry name" value="HTH_RPIR"/>
    <property type="match status" value="1"/>
</dbReference>
<dbReference type="PANTHER" id="PTHR30514">
    <property type="entry name" value="GLUCOKINASE"/>
    <property type="match status" value="1"/>
</dbReference>
<dbReference type="RefSeq" id="WP_010769293.1">
    <property type="nucleotide sequence ID" value="NZ_ASWE01000001.1"/>
</dbReference>
<dbReference type="STRING" id="154621.RV11_GL001639"/>
<proteinExistence type="predicted"/>